<gene>
    <name evidence="1" type="ORF">DPEC_G00352320</name>
</gene>
<accession>A0ACC2F2A4</accession>
<keyword evidence="2" id="KW-1185">Reference proteome</keyword>
<reference evidence="1" key="1">
    <citation type="submission" date="2021-05" db="EMBL/GenBank/DDBJ databases">
        <authorList>
            <person name="Pan Q."/>
            <person name="Jouanno E."/>
            <person name="Zahm M."/>
            <person name="Klopp C."/>
            <person name="Cabau C."/>
            <person name="Louis A."/>
            <person name="Berthelot C."/>
            <person name="Parey E."/>
            <person name="Roest Crollius H."/>
            <person name="Montfort J."/>
            <person name="Robinson-Rechavi M."/>
            <person name="Bouchez O."/>
            <person name="Lampietro C."/>
            <person name="Lopez Roques C."/>
            <person name="Donnadieu C."/>
            <person name="Postlethwait J."/>
            <person name="Bobe J."/>
            <person name="Dillon D."/>
            <person name="Chandos A."/>
            <person name="von Hippel F."/>
            <person name="Guiguen Y."/>
        </authorList>
    </citation>
    <scope>NUCLEOTIDE SEQUENCE</scope>
    <source>
        <strain evidence="1">YG-Jan2019</strain>
    </source>
</reference>
<evidence type="ECO:0000313" key="1">
    <source>
        <dbReference type="EMBL" id="KAJ7985466.1"/>
    </source>
</evidence>
<organism evidence="1 2">
    <name type="scientific">Dallia pectoralis</name>
    <name type="common">Alaska blackfish</name>
    <dbReference type="NCBI Taxonomy" id="75939"/>
    <lineage>
        <taxon>Eukaryota</taxon>
        <taxon>Metazoa</taxon>
        <taxon>Chordata</taxon>
        <taxon>Craniata</taxon>
        <taxon>Vertebrata</taxon>
        <taxon>Euteleostomi</taxon>
        <taxon>Actinopterygii</taxon>
        <taxon>Neopterygii</taxon>
        <taxon>Teleostei</taxon>
        <taxon>Protacanthopterygii</taxon>
        <taxon>Esociformes</taxon>
        <taxon>Umbridae</taxon>
        <taxon>Dallia</taxon>
    </lineage>
</organism>
<proteinExistence type="predicted"/>
<protein>
    <submittedName>
        <fullName evidence="1">Uncharacterized protein</fullName>
    </submittedName>
</protein>
<evidence type="ECO:0000313" key="2">
    <source>
        <dbReference type="Proteomes" id="UP001157502"/>
    </source>
</evidence>
<dbReference type="Proteomes" id="UP001157502">
    <property type="component" value="Chromosome 36"/>
</dbReference>
<sequence>MSGPLEKMLAKNKGVIEAVLESVQRGAAVFASEGGTLFPFCELAIPVLRLALDKLASKEVIFVKEQFLGVMNQIEVLSHQLEDTDCEIKMGKVDLQYFPVEENIRNQFRKCMDILKAEPKFREVKTKQFLDHFPKSDGDKNLHALYDDLMGNNSFGETSLDVVKKYVKMNRRLLEDFCVKMKELFCLGLIALLGHCVLTQSPDEELEDTIHKWSVKMVEVELKMKDCIEACVSAFPEQAEVDARRLLQEKKERDLKDTAREVLEFLIRKYDWVHWSVRAVNDSGSCLRNHRAGDHFQHMTSQSCFELQKVNDTNLVVSYSTCPQPVELEKIQQLMEVLEKKGKAQAVAEALKMELAGFVVHVVSRHKESEAAWSFPEDCHYWERHKNVAVCVHSE</sequence>
<dbReference type="EMBL" id="CM055763">
    <property type="protein sequence ID" value="KAJ7985466.1"/>
    <property type="molecule type" value="Genomic_DNA"/>
</dbReference>
<name>A0ACC2F2A4_DALPE</name>
<comment type="caution">
    <text evidence="1">The sequence shown here is derived from an EMBL/GenBank/DDBJ whole genome shotgun (WGS) entry which is preliminary data.</text>
</comment>